<gene>
    <name evidence="2" type="ORF">Cgig2_031517</name>
</gene>
<comment type="caution">
    <text evidence="2">The sequence shown here is derived from an EMBL/GenBank/DDBJ whole genome shotgun (WGS) entry which is preliminary data.</text>
</comment>
<accession>A0A9Q1QCM7</accession>
<evidence type="ECO:0000256" key="1">
    <source>
        <dbReference type="SAM" id="MobiDB-lite"/>
    </source>
</evidence>
<evidence type="ECO:0000313" key="2">
    <source>
        <dbReference type="EMBL" id="KAJ8436576.1"/>
    </source>
</evidence>
<sequence length="175" mass="19546">MNACAVAEPGSPDSTGGGGDEVRDTGIRTMQSRKPRYYIRHRGELLHWQFIYSAASVKLTWTQCSSAHHSDSAGYHTTSTAALWPPVSPPPVDKSPLSTLTLVLSHFEAARCRRHSTVQFRHCKVKNCKRNSPLFTQGQKQSMTVLDHLRHPKESCSHANYNLKTSCKVENQITD</sequence>
<dbReference type="EMBL" id="JAKOGI010000338">
    <property type="protein sequence ID" value="KAJ8436576.1"/>
    <property type="molecule type" value="Genomic_DNA"/>
</dbReference>
<proteinExistence type="predicted"/>
<dbReference type="AlphaFoldDB" id="A0A9Q1QCM7"/>
<reference evidence="2" key="1">
    <citation type="submission" date="2022-04" db="EMBL/GenBank/DDBJ databases">
        <title>Carnegiea gigantea Genome sequencing and assembly v2.</title>
        <authorList>
            <person name="Copetti D."/>
            <person name="Sanderson M.J."/>
            <person name="Burquez A."/>
            <person name="Wojciechowski M.F."/>
        </authorList>
    </citation>
    <scope>NUCLEOTIDE SEQUENCE</scope>
    <source>
        <strain evidence="2">SGP5-SGP5p</strain>
        <tissue evidence="2">Aerial part</tissue>
    </source>
</reference>
<dbReference type="Proteomes" id="UP001153076">
    <property type="component" value="Unassembled WGS sequence"/>
</dbReference>
<keyword evidence="3" id="KW-1185">Reference proteome</keyword>
<protein>
    <submittedName>
        <fullName evidence="2">Uncharacterized protein</fullName>
    </submittedName>
</protein>
<organism evidence="2 3">
    <name type="scientific">Carnegiea gigantea</name>
    <dbReference type="NCBI Taxonomy" id="171969"/>
    <lineage>
        <taxon>Eukaryota</taxon>
        <taxon>Viridiplantae</taxon>
        <taxon>Streptophyta</taxon>
        <taxon>Embryophyta</taxon>
        <taxon>Tracheophyta</taxon>
        <taxon>Spermatophyta</taxon>
        <taxon>Magnoliopsida</taxon>
        <taxon>eudicotyledons</taxon>
        <taxon>Gunneridae</taxon>
        <taxon>Pentapetalae</taxon>
        <taxon>Caryophyllales</taxon>
        <taxon>Cactineae</taxon>
        <taxon>Cactaceae</taxon>
        <taxon>Cactoideae</taxon>
        <taxon>Echinocereeae</taxon>
        <taxon>Carnegiea</taxon>
    </lineage>
</organism>
<evidence type="ECO:0000313" key="3">
    <source>
        <dbReference type="Proteomes" id="UP001153076"/>
    </source>
</evidence>
<feature type="region of interest" description="Disordered" evidence="1">
    <location>
        <begin position="1"/>
        <end position="25"/>
    </location>
</feature>
<name>A0A9Q1QCM7_9CARY</name>